<feature type="non-terminal residue" evidence="1">
    <location>
        <position position="1"/>
    </location>
</feature>
<gene>
    <name evidence="1" type="primary">ORF2066</name>
</gene>
<name>A0A0B6XW06_9EUPU</name>
<sequence>EEVTRNVPSFNEGTFDLSEAITIEQTDSRQDVDTNNCCTLPQRLVQDEAGGSSCCLEGTDCIEMLQLSTSDITDINMESDLSQVTAAIAQTGNRDSQSSLFKSHEEPCCTHQSSTETNELNILQCTAIP</sequence>
<evidence type="ECO:0000313" key="1">
    <source>
        <dbReference type="EMBL" id="CEK47721.1"/>
    </source>
</evidence>
<protein>
    <submittedName>
        <fullName evidence="1">Uncharacterized protein</fullName>
    </submittedName>
</protein>
<proteinExistence type="predicted"/>
<accession>A0A0B6XW06</accession>
<reference evidence="1" key="1">
    <citation type="submission" date="2014-12" db="EMBL/GenBank/DDBJ databases">
        <title>Insight into the proteome of Arion vulgaris.</title>
        <authorList>
            <person name="Aradska J."/>
            <person name="Bulat T."/>
            <person name="Smidak R."/>
            <person name="Sarate P."/>
            <person name="Gangsoo J."/>
            <person name="Sialana F."/>
            <person name="Bilban M."/>
            <person name="Lubec G."/>
        </authorList>
    </citation>
    <scope>NUCLEOTIDE SEQUENCE</scope>
    <source>
        <tissue evidence="1">Skin</tissue>
    </source>
</reference>
<dbReference type="AlphaFoldDB" id="A0A0B6XW06"/>
<feature type="non-terminal residue" evidence="1">
    <location>
        <position position="129"/>
    </location>
</feature>
<organism evidence="1">
    <name type="scientific">Arion vulgaris</name>
    <dbReference type="NCBI Taxonomy" id="1028688"/>
    <lineage>
        <taxon>Eukaryota</taxon>
        <taxon>Metazoa</taxon>
        <taxon>Spiralia</taxon>
        <taxon>Lophotrochozoa</taxon>
        <taxon>Mollusca</taxon>
        <taxon>Gastropoda</taxon>
        <taxon>Heterobranchia</taxon>
        <taxon>Euthyneura</taxon>
        <taxon>Panpulmonata</taxon>
        <taxon>Eupulmonata</taxon>
        <taxon>Stylommatophora</taxon>
        <taxon>Helicina</taxon>
        <taxon>Arionoidea</taxon>
        <taxon>Arionidae</taxon>
        <taxon>Arion</taxon>
    </lineage>
</organism>
<dbReference type="EMBL" id="HACG01000856">
    <property type="protein sequence ID" value="CEK47721.1"/>
    <property type="molecule type" value="Transcribed_RNA"/>
</dbReference>